<evidence type="ECO:0000256" key="1">
    <source>
        <dbReference type="SAM" id="MobiDB-lite"/>
    </source>
</evidence>
<dbReference type="EMBL" id="CADCWG010000100">
    <property type="protein sequence ID" value="CAA9549062.1"/>
    <property type="molecule type" value="Genomic_DNA"/>
</dbReference>
<organism evidence="2">
    <name type="scientific">uncultured Thermomicrobiales bacterium</name>
    <dbReference type="NCBI Taxonomy" id="1645740"/>
    <lineage>
        <taxon>Bacteria</taxon>
        <taxon>Pseudomonadati</taxon>
        <taxon>Thermomicrobiota</taxon>
        <taxon>Thermomicrobia</taxon>
        <taxon>Thermomicrobiales</taxon>
        <taxon>environmental samples</taxon>
    </lineage>
</organism>
<feature type="compositionally biased region" description="Basic and acidic residues" evidence="1">
    <location>
        <begin position="26"/>
        <end position="40"/>
    </location>
</feature>
<feature type="region of interest" description="Disordered" evidence="1">
    <location>
        <begin position="1"/>
        <end position="40"/>
    </location>
</feature>
<protein>
    <submittedName>
        <fullName evidence="2">Uncharacterized protein</fullName>
    </submittedName>
</protein>
<name>A0A6J4UF45_9BACT</name>
<accession>A0A6J4UF45</accession>
<evidence type="ECO:0000313" key="2">
    <source>
        <dbReference type="EMBL" id="CAA9549062.1"/>
    </source>
</evidence>
<proteinExistence type="predicted"/>
<dbReference type="AlphaFoldDB" id="A0A6J4UF45"/>
<sequence length="40" mass="4486">MTNGMGDASGPVRAALTPAPHRGGRERRMLPEQDAEYFRW</sequence>
<reference evidence="2" key="1">
    <citation type="submission" date="2020-02" db="EMBL/GenBank/DDBJ databases">
        <authorList>
            <person name="Meier V. D."/>
        </authorList>
    </citation>
    <scope>NUCLEOTIDE SEQUENCE</scope>
    <source>
        <strain evidence="2">AVDCRST_MAG49</strain>
    </source>
</reference>
<gene>
    <name evidence="2" type="ORF">AVDCRST_MAG49-1611</name>
</gene>